<reference evidence="11 12" key="1">
    <citation type="submission" date="2017-01" db="EMBL/GenBank/DDBJ databases">
        <authorList>
            <person name="Mah S.A."/>
            <person name="Swanson W.J."/>
            <person name="Moy G.W."/>
            <person name="Vacquier V.D."/>
        </authorList>
    </citation>
    <scope>NUCLEOTIDE SEQUENCE [LARGE SCALE GENOMIC DNA]</scope>
    <source>
        <strain evidence="11 12">GSMNP</strain>
    </source>
</reference>
<dbReference type="Pfam" id="PF00665">
    <property type="entry name" value="rve"/>
    <property type="match status" value="1"/>
</dbReference>
<dbReference type="PROSITE" id="PS50175">
    <property type="entry name" value="ASP_PROT_RETROV"/>
    <property type="match status" value="1"/>
</dbReference>
<dbReference type="SUPFAM" id="SSF50630">
    <property type="entry name" value="Acid proteases"/>
    <property type="match status" value="1"/>
</dbReference>
<dbReference type="SMART" id="SM00343">
    <property type="entry name" value="ZnF_C2HC"/>
    <property type="match status" value="1"/>
</dbReference>
<dbReference type="PROSITE" id="PS50158">
    <property type="entry name" value="ZF_CCHC"/>
    <property type="match status" value="1"/>
</dbReference>
<evidence type="ECO:0000256" key="1">
    <source>
        <dbReference type="ARBA" id="ARBA00022679"/>
    </source>
</evidence>
<evidence type="ECO:0000313" key="11">
    <source>
        <dbReference type="EMBL" id="OMJ13785.1"/>
    </source>
</evidence>
<dbReference type="FunFam" id="3.10.20.370:FF:000001">
    <property type="entry name" value="Retrovirus-related Pol polyprotein from transposon 17.6-like protein"/>
    <property type="match status" value="1"/>
</dbReference>
<dbReference type="EMBL" id="LSSN01003341">
    <property type="protein sequence ID" value="OMJ13785.1"/>
    <property type="molecule type" value="Genomic_DNA"/>
</dbReference>
<keyword evidence="5" id="KW-0378">Hydrolase</keyword>
<dbReference type="InterPro" id="IPR043502">
    <property type="entry name" value="DNA/RNA_pol_sf"/>
</dbReference>
<keyword evidence="4" id="KW-0255">Endonuclease</keyword>
<keyword evidence="7" id="KW-0479">Metal-binding</keyword>
<organism evidence="11 12">
    <name type="scientific">Smittium culicis</name>
    <dbReference type="NCBI Taxonomy" id="133412"/>
    <lineage>
        <taxon>Eukaryota</taxon>
        <taxon>Fungi</taxon>
        <taxon>Fungi incertae sedis</taxon>
        <taxon>Zoopagomycota</taxon>
        <taxon>Kickxellomycotina</taxon>
        <taxon>Harpellomycetes</taxon>
        <taxon>Harpellales</taxon>
        <taxon>Legeriomycetaceae</taxon>
        <taxon>Smittium</taxon>
    </lineage>
</organism>
<dbReference type="GO" id="GO:0015074">
    <property type="term" value="P:DNA integration"/>
    <property type="evidence" value="ECO:0007669"/>
    <property type="project" value="InterPro"/>
</dbReference>
<feature type="domain" description="CCHC-type" evidence="8">
    <location>
        <begin position="239"/>
        <end position="254"/>
    </location>
</feature>
<dbReference type="Gene3D" id="4.10.60.10">
    <property type="entry name" value="Zinc finger, CCHC-type"/>
    <property type="match status" value="1"/>
</dbReference>
<evidence type="ECO:0000259" key="9">
    <source>
        <dbReference type="PROSITE" id="PS50175"/>
    </source>
</evidence>
<dbReference type="PANTHER" id="PTHR37984:SF5">
    <property type="entry name" value="PROTEIN NYNRIN-LIKE"/>
    <property type="match status" value="1"/>
</dbReference>
<evidence type="ECO:0000256" key="4">
    <source>
        <dbReference type="ARBA" id="ARBA00022759"/>
    </source>
</evidence>
<dbReference type="GO" id="GO:0006508">
    <property type="term" value="P:proteolysis"/>
    <property type="evidence" value="ECO:0007669"/>
    <property type="project" value="InterPro"/>
</dbReference>
<keyword evidence="2" id="KW-0548">Nucleotidyltransferase</keyword>
<feature type="domain" description="Integrase catalytic" evidence="10">
    <location>
        <begin position="778"/>
        <end position="935"/>
    </location>
</feature>
<dbReference type="GO" id="GO:0005634">
    <property type="term" value="C:nucleus"/>
    <property type="evidence" value="ECO:0007669"/>
    <property type="project" value="UniProtKB-ARBA"/>
</dbReference>
<dbReference type="Gene3D" id="3.30.420.10">
    <property type="entry name" value="Ribonuclease H-like superfamily/Ribonuclease H"/>
    <property type="match status" value="1"/>
</dbReference>
<feature type="domain" description="Peptidase A2" evidence="9">
    <location>
        <begin position="403"/>
        <end position="483"/>
    </location>
</feature>
<name>A0A1R1XGM2_9FUNG</name>
<dbReference type="GO" id="GO:0003964">
    <property type="term" value="F:RNA-directed DNA polymerase activity"/>
    <property type="evidence" value="ECO:0007669"/>
    <property type="project" value="UniProtKB-KW"/>
</dbReference>
<dbReference type="PROSITE" id="PS50994">
    <property type="entry name" value="INTEGRASE"/>
    <property type="match status" value="1"/>
</dbReference>
<dbReference type="SUPFAM" id="SSF53098">
    <property type="entry name" value="Ribonuclease H-like"/>
    <property type="match status" value="1"/>
</dbReference>
<dbReference type="Pfam" id="PF19259">
    <property type="entry name" value="Ty3_capsid"/>
    <property type="match status" value="1"/>
</dbReference>
<dbReference type="SUPFAM" id="SSF56672">
    <property type="entry name" value="DNA/RNA polymerases"/>
    <property type="match status" value="1"/>
</dbReference>
<evidence type="ECO:0000256" key="5">
    <source>
        <dbReference type="ARBA" id="ARBA00022801"/>
    </source>
</evidence>
<proteinExistence type="predicted"/>
<dbReference type="PANTHER" id="PTHR37984">
    <property type="entry name" value="PROTEIN CBG26694"/>
    <property type="match status" value="1"/>
</dbReference>
<dbReference type="GO" id="GO:0004190">
    <property type="term" value="F:aspartic-type endopeptidase activity"/>
    <property type="evidence" value="ECO:0007669"/>
    <property type="project" value="InterPro"/>
</dbReference>
<sequence length="1069" mass="122870">MIFQPEVFPRKFSGSISDLLKAEMWTKRFHMAVKFSKMDADDSIDLFKLWLNDDAAKWQNDTELEEDVSEWKLENWTKALEDKFGDKKKQKGNVFLLIKMEKKVDETLEDFNKRFTNYLKTIEPEMYTEELVKKAYIDIMKKIDENVWWQLAQRKKLGTIKSLMEEADRLMIIKLQGKESAVLDKQVLGIVDTAKDTDSIKNLEVSSDLDINNLVQAMEKLVLLSKNNKKTKDRNTYTCYACGEKGHTSRYCPNNAKNDTGSPDKSMVALTLDSDEARVPVLSVEKVGHKRIRIDDLLSNPNNSEKIESSKKIIERKSKKNQKIKKNTVTKKGEMELVEKLISAPEKLSILDSLRLKPSLIETMITYLRKIKNEPKSKSLLVNTSLKSEVLSYFVTKINKQEVPIFIDSGARHSIIDRKLVESLGIITKPLSELIRIVSVNGEVTEIKEYVSLSLELEDDIIVSIDFLVLDKCAVYILLGIDACQSLQAKINYKDETICFYTGDKRTRIQLQSRESIIKNMEELESDSEISDTDSEDEFGNEEDSVFLMYAGIENDIHDRIIPESSDCLLVEAIIGESLEIDQKHKANSLINRYEKTPMLIKPDFSKRFYLSTDASSYCIGAVLEQESPEGVLKPLAYFSKKLKDAETRYSAYEREALAVVSAIKHFRCYLWMVEFTIYTDNSAVASMYNTLDPHGRISRWIMFLSEFRFEIRHKKGKDNAAADFLSRPAFIAAQLQNATTKDSKPSLEQIKDALKGKGITNKVRNYVKSCHHCQIFRLEKPSYWELDFIGPLPVSKRGNKFILVGVEALTRYPFTMAVADQTSVTVIKYLRQLFSIFGNPNLIKCDNGSCFQSQILKRFLIKECVKIEFNVPHQPEWMGLVERMNRTIRYALSKTCYPDYSQWEEALRQSVVGIRQRTSASTGYSPHYLMFGVEATLIHGHELINKPDHNSRDVELDENLLARVENERQSVSATCVPHFVVGDLVMILDYKIRKKSVRTKTDPRYKGPYEIQEKITHNLYKVKNEKGKEHTYHISRLFEYIQRHGDSHLSAGTLDGNISQTNKKDNSL</sequence>
<dbReference type="InterPro" id="IPR036875">
    <property type="entry name" value="Znf_CCHC_sf"/>
</dbReference>
<evidence type="ECO:0000313" key="12">
    <source>
        <dbReference type="Proteomes" id="UP000187283"/>
    </source>
</evidence>
<dbReference type="STRING" id="133412.A0A1R1XGM2"/>
<keyword evidence="6" id="KW-0695">RNA-directed DNA polymerase</keyword>
<evidence type="ECO:0000259" key="8">
    <source>
        <dbReference type="PROSITE" id="PS50158"/>
    </source>
</evidence>
<dbReference type="InterPro" id="IPR001995">
    <property type="entry name" value="Peptidase_A2_cat"/>
</dbReference>
<keyword evidence="1" id="KW-0808">Transferase</keyword>
<dbReference type="Gene3D" id="2.40.70.10">
    <property type="entry name" value="Acid Proteases"/>
    <property type="match status" value="1"/>
</dbReference>
<dbReference type="Proteomes" id="UP000187283">
    <property type="component" value="Unassembled WGS sequence"/>
</dbReference>
<evidence type="ECO:0000256" key="3">
    <source>
        <dbReference type="ARBA" id="ARBA00022722"/>
    </source>
</evidence>
<dbReference type="GO" id="GO:0004519">
    <property type="term" value="F:endonuclease activity"/>
    <property type="evidence" value="ECO:0007669"/>
    <property type="project" value="UniProtKB-KW"/>
</dbReference>
<dbReference type="InterPro" id="IPR050951">
    <property type="entry name" value="Retrovirus_Pol_polyprotein"/>
</dbReference>
<dbReference type="CDD" id="cd09274">
    <property type="entry name" value="RNase_HI_RT_Ty3"/>
    <property type="match status" value="1"/>
</dbReference>
<dbReference type="InterPro" id="IPR001584">
    <property type="entry name" value="Integrase_cat-core"/>
</dbReference>
<dbReference type="Pfam" id="PF13650">
    <property type="entry name" value="Asp_protease_2"/>
    <property type="match status" value="1"/>
</dbReference>
<dbReference type="InterPro" id="IPR045358">
    <property type="entry name" value="Ty3_capsid"/>
</dbReference>
<keyword evidence="7" id="KW-0862">Zinc</keyword>
<dbReference type="SUPFAM" id="SSF57756">
    <property type="entry name" value="Retrovirus zinc finger-like domains"/>
    <property type="match status" value="1"/>
</dbReference>
<dbReference type="GO" id="GO:0008270">
    <property type="term" value="F:zinc ion binding"/>
    <property type="evidence" value="ECO:0007669"/>
    <property type="project" value="UniProtKB-KW"/>
</dbReference>
<keyword evidence="12" id="KW-1185">Reference proteome</keyword>
<dbReference type="InterPro" id="IPR001878">
    <property type="entry name" value="Znf_CCHC"/>
</dbReference>
<evidence type="ECO:0000256" key="6">
    <source>
        <dbReference type="ARBA" id="ARBA00022918"/>
    </source>
</evidence>
<keyword evidence="7" id="KW-0863">Zinc-finger</keyword>
<dbReference type="GO" id="GO:0003676">
    <property type="term" value="F:nucleic acid binding"/>
    <property type="evidence" value="ECO:0007669"/>
    <property type="project" value="InterPro"/>
</dbReference>
<accession>A0A1R1XGM2</accession>
<dbReference type="CDD" id="cd00303">
    <property type="entry name" value="retropepsin_like"/>
    <property type="match status" value="1"/>
</dbReference>
<dbReference type="Pfam" id="PF17917">
    <property type="entry name" value="RT_RNaseH"/>
    <property type="match status" value="1"/>
</dbReference>
<gene>
    <name evidence="11" type="ORF">AYI70_g8298</name>
</gene>
<dbReference type="InterPro" id="IPR012337">
    <property type="entry name" value="RNaseH-like_sf"/>
</dbReference>
<dbReference type="InterPro" id="IPR036397">
    <property type="entry name" value="RNaseH_sf"/>
</dbReference>
<evidence type="ECO:0000256" key="2">
    <source>
        <dbReference type="ARBA" id="ARBA00022695"/>
    </source>
</evidence>
<dbReference type="AlphaFoldDB" id="A0A1R1XGM2"/>
<protein>
    <submittedName>
        <fullName evidence="11">Retrovirus-related Pol polyprotein from transposon</fullName>
    </submittedName>
</protein>
<evidence type="ECO:0000259" key="10">
    <source>
        <dbReference type="PROSITE" id="PS50994"/>
    </source>
</evidence>
<dbReference type="InterPro" id="IPR041373">
    <property type="entry name" value="RT_RNaseH"/>
</dbReference>
<dbReference type="InterPro" id="IPR021109">
    <property type="entry name" value="Peptidase_aspartic_dom_sf"/>
</dbReference>
<dbReference type="OrthoDB" id="5599418at2759"/>
<comment type="caution">
    <text evidence="11">The sequence shown here is derived from an EMBL/GenBank/DDBJ whole genome shotgun (WGS) entry which is preliminary data.</text>
</comment>
<dbReference type="Gene3D" id="3.10.20.370">
    <property type="match status" value="1"/>
</dbReference>
<keyword evidence="3" id="KW-0540">Nuclease</keyword>
<evidence type="ECO:0000256" key="7">
    <source>
        <dbReference type="PROSITE-ProRule" id="PRU00047"/>
    </source>
</evidence>